<evidence type="ECO:0000313" key="2">
    <source>
        <dbReference type="Proteomes" id="UP000250462"/>
    </source>
</evidence>
<organism evidence="1 2">
    <name type="scientific">Phytoactinopolyspora halophila</name>
    <dbReference type="NCBI Taxonomy" id="1981511"/>
    <lineage>
        <taxon>Bacteria</taxon>
        <taxon>Bacillati</taxon>
        <taxon>Actinomycetota</taxon>
        <taxon>Actinomycetes</taxon>
        <taxon>Jiangellales</taxon>
        <taxon>Jiangellaceae</taxon>
        <taxon>Phytoactinopolyspora</taxon>
    </lineage>
</organism>
<sequence length="210" mass="23265">MAIEHLEFLVEERSMKVALTVLLKKIVPGVPAEIHAFQGKPDLLGKLDRYLAGYRHWISDASAAVVVVVDRDSENCHELKGQLEAAAQNAGLATPSTRGYEPTRVLNRIAVHELEAWFIGDVSALVNAYPGVPSTLGQRRGFRDPDSIAHAWERLQTILNEAGHHRGGLQKLRAAQDIAAYMDVENNRSVSFQQFRDGLRRLVEETAHAA</sequence>
<evidence type="ECO:0000313" key="1">
    <source>
        <dbReference type="EMBL" id="RAW12398.1"/>
    </source>
</evidence>
<dbReference type="Proteomes" id="UP000250462">
    <property type="component" value="Unassembled WGS sequence"/>
</dbReference>
<reference evidence="1 2" key="1">
    <citation type="submission" date="2018-06" db="EMBL/GenBank/DDBJ databases">
        <title>Phytoactinopolyspora halophila sp. nov., a novel halophilic actinomycete isolated from a saline soil in China.</title>
        <authorList>
            <person name="Tang S.-K."/>
        </authorList>
    </citation>
    <scope>NUCLEOTIDE SEQUENCE [LARGE SCALE GENOMIC DNA]</scope>
    <source>
        <strain evidence="1 2">YIM 96934</strain>
    </source>
</reference>
<dbReference type="RefSeq" id="WP_112259080.1">
    <property type="nucleotide sequence ID" value="NZ_QMIG01000016.1"/>
</dbReference>
<dbReference type="EMBL" id="QMIG01000016">
    <property type="protein sequence ID" value="RAW12398.1"/>
    <property type="molecule type" value="Genomic_DNA"/>
</dbReference>
<accession>A0A329QP45</accession>
<dbReference type="Pfam" id="PF14103">
    <property type="entry name" value="DUF4276"/>
    <property type="match status" value="1"/>
</dbReference>
<dbReference type="OrthoDB" id="283783at2"/>
<gene>
    <name evidence="1" type="ORF">DPM12_14610</name>
</gene>
<protein>
    <recommendedName>
        <fullName evidence="3">DUF4276 family protein</fullName>
    </recommendedName>
</protein>
<evidence type="ECO:0008006" key="3">
    <source>
        <dbReference type="Google" id="ProtNLM"/>
    </source>
</evidence>
<proteinExistence type="predicted"/>
<comment type="caution">
    <text evidence="1">The sequence shown here is derived from an EMBL/GenBank/DDBJ whole genome shotgun (WGS) entry which is preliminary data.</text>
</comment>
<keyword evidence="2" id="KW-1185">Reference proteome</keyword>
<dbReference type="AlphaFoldDB" id="A0A329QP45"/>
<dbReference type="InterPro" id="IPR025455">
    <property type="entry name" value="DUF4276"/>
</dbReference>
<name>A0A329QP45_9ACTN</name>